<evidence type="ECO:0000313" key="2">
    <source>
        <dbReference type="EMBL" id="GIH99439.1"/>
    </source>
</evidence>
<protein>
    <recommendedName>
        <fullName evidence="1">SnoaL-like domain-containing protein</fullName>
    </recommendedName>
</protein>
<dbReference type="Proteomes" id="UP000634476">
    <property type="component" value="Unassembled WGS sequence"/>
</dbReference>
<name>A0A8J3WR73_9ACTN</name>
<proteinExistence type="predicted"/>
<gene>
    <name evidence="2" type="ORF">Pta02_14480</name>
</gene>
<reference evidence="2" key="1">
    <citation type="submission" date="2021-01" db="EMBL/GenBank/DDBJ databases">
        <title>Whole genome shotgun sequence of Planobispora takensis NBRC 109077.</title>
        <authorList>
            <person name="Komaki H."/>
            <person name="Tamura T."/>
        </authorList>
    </citation>
    <scope>NUCLEOTIDE SEQUENCE</scope>
    <source>
        <strain evidence="2">NBRC 109077</strain>
    </source>
</reference>
<dbReference type="InterPro" id="IPR032710">
    <property type="entry name" value="NTF2-like_dom_sf"/>
</dbReference>
<feature type="domain" description="SnoaL-like" evidence="1">
    <location>
        <begin position="12"/>
        <end position="88"/>
    </location>
</feature>
<dbReference type="SUPFAM" id="SSF54427">
    <property type="entry name" value="NTF2-like"/>
    <property type="match status" value="1"/>
</dbReference>
<comment type="caution">
    <text evidence="2">The sequence shown here is derived from an EMBL/GenBank/DDBJ whole genome shotgun (WGS) entry which is preliminary data.</text>
</comment>
<evidence type="ECO:0000259" key="1">
    <source>
        <dbReference type="Pfam" id="PF12680"/>
    </source>
</evidence>
<evidence type="ECO:0000313" key="3">
    <source>
        <dbReference type="Proteomes" id="UP000634476"/>
    </source>
</evidence>
<dbReference type="InterPro" id="IPR037401">
    <property type="entry name" value="SnoaL-like"/>
</dbReference>
<organism evidence="2 3">
    <name type="scientific">Planobispora takensis</name>
    <dbReference type="NCBI Taxonomy" id="1367882"/>
    <lineage>
        <taxon>Bacteria</taxon>
        <taxon>Bacillati</taxon>
        <taxon>Actinomycetota</taxon>
        <taxon>Actinomycetes</taxon>
        <taxon>Streptosporangiales</taxon>
        <taxon>Streptosporangiaceae</taxon>
        <taxon>Planobispora</taxon>
    </lineage>
</organism>
<dbReference type="Gene3D" id="3.10.450.50">
    <property type="match status" value="1"/>
</dbReference>
<dbReference type="Pfam" id="PF12680">
    <property type="entry name" value="SnoaL_2"/>
    <property type="match status" value="1"/>
</dbReference>
<dbReference type="AlphaFoldDB" id="A0A8J3WR73"/>
<accession>A0A8J3WR73</accession>
<dbReference type="RefSeq" id="WP_203873895.1">
    <property type="nucleotide sequence ID" value="NZ_BOOK01000008.1"/>
</dbReference>
<dbReference type="EMBL" id="BOOK01000008">
    <property type="protein sequence ID" value="GIH99439.1"/>
    <property type="molecule type" value="Genomic_DNA"/>
</dbReference>
<keyword evidence="3" id="KW-1185">Reference proteome</keyword>
<dbReference type="CDD" id="cd00531">
    <property type="entry name" value="NTF2_like"/>
    <property type="match status" value="1"/>
</dbReference>
<sequence>MTDLSRVNAWIDAYVRAWNSNDRAHISALFTEDAAYYTTPFDPPWRGREEIVSGWLDRRDEPGETTFTWAPLSVTGEVAVIQGTTAYPERVYSNLWVIRLDRAGRCREFTEWWMEHPRS</sequence>